<evidence type="ECO:0000313" key="2">
    <source>
        <dbReference type="Proteomes" id="UP000657918"/>
    </source>
</evidence>
<dbReference type="Proteomes" id="UP000657918">
    <property type="component" value="Unassembled WGS sequence"/>
</dbReference>
<protein>
    <submittedName>
        <fullName evidence="1">Uncharacterized protein</fullName>
    </submittedName>
</protein>
<name>A0A835KEE1_9ROSI</name>
<reference evidence="1 2" key="1">
    <citation type="submission" date="2020-10" db="EMBL/GenBank/DDBJ databases">
        <title>Plant Genome Project.</title>
        <authorList>
            <person name="Zhang R.-G."/>
        </authorList>
    </citation>
    <scope>NUCLEOTIDE SEQUENCE [LARGE SCALE GENOMIC DNA]</scope>
    <source>
        <strain evidence="1">FAFU-HL-1</strain>
        <tissue evidence="1">Leaf</tissue>
    </source>
</reference>
<dbReference type="EMBL" id="JADGMS010000003">
    <property type="protein sequence ID" value="KAF9685603.1"/>
    <property type="molecule type" value="Genomic_DNA"/>
</dbReference>
<evidence type="ECO:0000313" key="1">
    <source>
        <dbReference type="EMBL" id="KAF9685603.1"/>
    </source>
</evidence>
<keyword evidence="2" id="KW-1185">Reference proteome</keyword>
<accession>A0A835KEE1</accession>
<sequence length="86" mass="9439">MGWFLPQPAKSPTLAFESLHGFRPIAASHLSSLPYTVTQVISEIKGILGGGSGEDWLHEDFFEDFMGLSETSASTISILYWVEAPH</sequence>
<gene>
    <name evidence="1" type="ORF">SADUNF_Sadunf03G0071800</name>
</gene>
<dbReference type="AlphaFoldDB" id="A0A835KEE1"/>
<comment type="caution">
    <text evidence="1">The sequence shown here is derived from an EMBL/GenBank/DDBJ whole genome shotgun (WGS) entry which is preliminary data.</text>
</comment>
<proteinExistence type="predicted"/>
<organism evidence="1 2">
    <name type="scientific">Salix dunnii</name>
    <dbReference type="NCBI Taxonomy" id="1413687"/>
    <lineage>
        <taxon>Eukaryota</taxon>
        <taxon>Viridiplantae</taxon>
        <taxon>Streptophyta</taxon>
        <taxon>Embryophyta</taxon>
        <taxon>Tracheophyta</taxon>
        <taxon>Spermatophyta</taxon>
        <taxon>Magnoliopsida</taxon>
        <taxon>eudicotyledons</taxon>
        <taxon>Gunneridae</taxon>
        <taxon>Pentapetalae</taxon>
        <taxon>rosids</taxon>
        <taxon>fabids</taxon>
        <taxon>Malpighiales</taxon>
        <taxon>Salicaceae</taxon>
        <taxon>Saliceae</taxon>
        <taxon>Salix</taxon>
    </lineage>
</organism>